<keyword evidence="2" id="KW-1185">Reference proteome</keyword>
<comment type="caution">
    <text evidence="1">The sequence shown here is derived from an EMBL/GenBank/DDBJ whole genome shotgun (WGS) entry which is preliminary data.</text>
</comment>
<evidence type="ECO:0000313" key="2">
    <source>
        <dbReference type="Proteomes" id="UP000887116"/>
    </source>
</evidence>
<dbReference type="Proteomes" id="UP000887116">
    <property type="component" value="Unassembled WGS sequence"/>
</dbReference>
<accession>A0A8X6GH79</accession>
<dbReference type="EMBL" id="BMAO01025615">
    <property type="protein sequence ID" value="GFR03828.1"/>
    <property type="molecule type" value="Genomic_DNA"/>
</dbReference>
<gene>
    <name evidence="1" type="ORF">TNCT_106061</name>
</gene>
<protein>
    <submittedName>
        <fullName evidence="1">Uncharacterized protein</fullName>
    </submittedName>
</protein>
<name>A0A8X6GH79_TRICU</name>
<evidence type="ECO:0000313" key="1">
    <source>
        <dbReference type="EMBL" id="GFR03828.1"/>
    </source>
</evidence>
<sequence>MNKQKSNNGRLHQALQTRIPALMLCKLPFPAGNRSAGAITFKTPTNLMKQYSITSGGNDKHHHMALNSCACEFSCSNNTSQT</sequence>
<reference evidence="1" key="1">
    <citation type="submission" date="2020-07" db="EMBL/GenBank/DDBJ databases">
        <title>Multicomponent nature underlies the extraordinary mechanical properties of spider dragline silk.</title>
        <authorList>
            <person name="Kono N."/>
            <person name="Nakamura H."/>
            <person name="Mori M."/>
            <person name="Yoshida Y."/>
            <person name="Ohtoshi R."/>
            <person name="Malay A.D."/>
            <person name="Moran D.A.P."/>
            <person name="Tomita M."/>
            <person name="Numata K."/>
            <person name="Arakawa K."/>
        </authorList>
    </citation>
    <scope>NUCLEOTIDE SEQUENCE</scope>
</reference>
<proteinExistence type="predicted"/>
<organism evidence="1 2">
    <name type="scientific">Trichonephila clavata</name>
    <name type="common">Joro spider</name>
    <name type="synonym">Nephila clavata</name>
    <dbReference type="NCBI Taxonomy" id="2740835"/>
    <lineage>
        <taxon>Eukaryota</taxon>
        <taxon>Metazoa</taxon>
        <taxon>Ecdysozoa</taxon>
        <taxon>Arthropoda</taxon>
        <taxon>Chelicerata</taxon>
        <taxon>Arachnida</taxon>
        <taxon>Araneae</taxon>
        <taxon>Araneomorphae</taxon>
        <taxon>Entelegynae</taxon>
        <taxon>Araneoidea</taxon>
        <taxon>Nephilidae</taxon>
        <taxon>Trichonephila</taxon>
    </lineage>
</organism>
<dbReference type="AlphaFoldDB" id="A0A8X6GH79"/>